<dbReference type="SMART" id="SM00450">
    <property type="entry name" value="RHOD"/>
    <property type="match status" value="1"/>
</dbReference>
<feature type="domain" description="Rhodanese" evidence="1">
    <location>
        <begin position="15"/>
        <end position="115"/>
    </location>
</feature>
<dbReference type="PANTHER" id="PTHR43031">
    <property type="entry name" value="FAD-DEPENDENT OXIDOREDUCTASE"/>
    <property type="match status" value="1"/>
</dbReference>
<accession>A0A7M1LJ78</accession>
<dbReference type="SUPFAM" id="SSF52821">
    <property type="entry name" value="Rhodanese/Cell cycle control phosphatase"/>
    <property type="match status" value="1"/>
</dbReference>
<dbReference type="AlphaFoldDB" id="A0A7M1LJ78"/>
<dbReference type="OrthoDB" id="5471138at2"/>
<dbReference type="EMBL" id="CP063078">
    <property type="protein sequence ID" value="QOQ87886.1"/>
    <property type="molecule type" value="Genomic_DNA"/>
</dbReference>
<evidence type="ECO:0000259" key="1">
    <source>
        <dbReference type="PROSITE" id="PS50206"/>
    </source>
</evidence>
<dbReference type="InterPro" id="IPR036873">
    <property type="entry name" value="Rhodanese-like_dom_sf"/>
</dbReference>
<dbReference type="RefSeq" id="WP_025802212.1">
    <property type="nucleotide sequence ID" value="NZ_CP053842.1"/>
</dbReference>
<evidence type="ECO:0000313" key="3">
    <source>
        <dbReference type="Proteomes" id="UP000594749"/>
    </source>
</evidence>
<dbReference type="PANTHER" id="PTHR43031:SF1">
    <property type="entry name" value="PYRIDINE NUCLEOTIDE-DISULPHIDE OXIDOREDUCTASE"/>
    <property type="match status" value="1"/>
</dbReference>
<dbReference type="InterPro" id="IPR001763">
    <property type="entry name" value="Rhodanese-like_dom"/>
</dbReference>
<dbReference type="Proteomes" id="UP000594749">
    <property type="component" value="Chromosome"/>
</dbReference>
<dbReference type="CDD" id="cd00158">
    <property type="entry name" value="RHOD"/>
    <property type="match status" value="1"/>
</dbReference>
<gene>
    <name evidence="2" type="ORF">IMC76_03540</name>
</gene>
<evidence type="ECO:0000313" key="2">
    <source>
        <dbReference type="EMBL" id="QOQ87886.1"/>
    </source>
</evidence>
<proteinExistence type="predicted"/>
<protein>
    <submittedName>
        <fullName evidence="2">Rhodanese-like domain-containing protein</fullName>
    </submittedName>
</protein>
<dbReference type="Gene3D" id="3.40.250.10">
    <property type="entry name" value="Rhodanese-like domain"/>
    <property type="match status" value="1"/>
</dbReference>
<name>A0A7M1LJ78_9BACT</name>
<keyword evidence="3" id="KW-1185">Reference proteome</keyword>
<sequence>MLFTFDSIDATYENIVGDKQIIDVRTHKEFDITGTLKGAYKIPLTTEDHSQIRTEFLDDVLSSGIDKNKPVYVICRSGVRSRYAAQILSKNGFKKVINLNGGILKLYMDGYKNFVK</sequence>
<dbReference type="PROSITE" id="PS50206">
    <property type="entry name" value="RHODANESE_3"/>
    <property type="match status" value="1"/>
</dbReference>
<dbReference type="Pfam" id="PF00581">
    <property type="entry name" value="Rhodanese"/>
    <property type="match status" value="1"/>
</dbReference>
<reference evidence="2 3" key="1">
    <citation type="submission" date="2020-10" db="EMBL/GenBank/DDBJ databases">
        <title>Campylobacter and Helicobacter PacBio genomes.</title>
        <authorList>
            <person name="Lane C."/>
        </authorList>
    </citation>
    <scope>NUCLEOTIDE SEQUENCE [LARGE SCALE GENOMIC DNA]</scope>
    <source>
        <strain evidence="2 3">2016D-0077</strain>
    </source>
</reference>
<dbReference type="InterPro" id="IPR050229">
    <property type="entry name" value="GlpE_sulfurtransferase"/>
</dbReference>
<organism evidence="2 3">
    <name type="scientific">Campylobacter corcagiensis</name>
    <dbReference type="NCBI Taxonomy" id="1448857"/>
    <lineage>
        <taxon>Bacteria</taxon>
        <taxon>Pseudomonadati</taxon>
        <taxon>Campylobacterota</taxon>
        <taxon>Epsilonproteobacteria</taxon>
        <taxon>Campylobacterales</taxon>
        <taxon>Campylobacteraceae</taxon>
        <taxon>Campylobacter</taxon>
    </lineage>
</organism>